<evidence type="ECO:0000313" key="11">
    <source>
        <dbReference type="EMBL" id="QSQ24429.1"/>
    </source>
</evidence>
<dbReference type="PIRSF" id="PIRSF500217">
    <property type="entry name" value="AlgI"/>
    <property type="match status" value="1"/>
</dbReference>
<evidence type="ECO:0000256" key="3">
    <source>
        <dbReference type="ARBA" id="ARBA00022475"/>
    </source>
</evidence>
<evidence type="ECO:0000256" key="5">
    <source>
        <dbReference type="ARBA" id="ARBA00022692"/>
    </source>
</evidence>
<evidence type="ECO:0000256" key="9">
    <source>
        <dbReference type="PIRNR" id="PIRNR016636"/>
    </source>
</evidence>
<evidence type="ECO:0000256" key="1">
    <source>
        <dbReference type="ARBA" id="ARBA00004651"/>
    </source>
</evidence>
<dbReference type="PIRSF" id="PIRSF016636">
    <property type="entry name" value="AlgI_DltB"/>
    <property type="match status" value="1"/>
</dbReference>
<protein>
    <submittedName>
        <fullName evidence="11">MBOAT family protein</fullName>
    </submittedName>
</protein>
<proteinExistence type="inferred from homology"/>
<feature type="transmembrane region" description="Helical" evidence="10">
    <location>
        <begin position="34"/>
        <end position="57"/>
    </location>
</feature>
<dbReference type="EMBL" id="CP071090">
    <property type="protein sequence ID" value="QSQ24429.1"/>
    <property type="molecule type" value="Genomic_DNA"/>
</dbReference>
<dbReference type="InterPro" id="IPR004299">
    <property type="entry name" value="MBOAT_fam"/>
</dbReference>
<evidence type="ECO:0000313" key="12">
    <source>
        <dbReference type="Proteomes" id="UP000662747"/>
    </source>
</evidence>
<comment type="subcellular location">
    <subcellularLocation>
        <location evidence="1">Cell membrane</location>
        <topology evidence="1">Multi-pass membrane protein</topology>
    </subcellularLocation>
</comment>
<feature type="transmembrane region" description="Helical" evidence="10">
    <location>
        <begin position="448"/>
        <end position="467"/>
    </location>
</feature>
<evidence type="ECO:0000256" key="7">
    <source>
        <dbReference type="ARBA" id="ARBA00023136"/>
    </source>
</evidence>
<sequence length="470" mass="52556">MLFNSLEFLFLFLPVVLALSRVLRGKWLLGWVALASYVFYAFAGHVWFLVPMLLTTAMDFELARRIDAAPPGSRTRRWLLILSLTSSLGLLAYFKYGGLLARTSGQVLAFMGAGAAPAWVGELFDVMLPAGISFYTFQTMAYVVDVYRGHCKAERDFWTFTCFVSFFPHLVAGPLTRHHQLIPGLERMAAEGIRPRWREGVFLFAIGLCKKVLVADRIAQVIDPLLLDVSHAGAMEAWLAMLGFSLQIYFDFSGYTDMAIGLGRLFGIELPQNFDSPYQARDPSDFWRRWHITLSQWLRDYLYISLGGNRCSPARRHFNLVVTMVLGGLWHGASWTFAAWGLYHGLLLVAFHQGRTAWARLAPFVQRGLTFLLVCVGWVFFRATSFTQARDWCSALVGGRGLGLERLGPEHLVLALLVALGLYVAGWRRNASHSSGLGQLSAMRQAALGALAGVAVLLLSNGSRFLYFQF</sequence>
<feature type="transmembrane region" description="Helical" evidence="10">
    <location>
        <begin position="78"/>
        <end position="96"/>
    </location>
</feature>
<dbReference type="Proteomes" id="UP000662747">
    <property type="component" value="Chromosome"/>
</dbReference>
<dbReference type="RefSeq" id="WP_206725992.1">
    <property type="nucleotide sequence ID" value="NZ_CP071090.1"/>
</dbReference>
<gene>
    <name evidence="11" type="ORF">JY651_05590</name>
</gene>
<feature type="transmembrane region" description="Helical" evidence="10">
    <location>
        <begin position="116"/>
        <end position="137"/>
    </location>
</feature>
<comment type="similarity">
    <text evidence="2 9">Belongs to the membrane-bound acyltransferase family.</text>
</comment>
<evidence type="ECO:0000256" key="6">
    <source>
        <dbReference type="ARBA" id="ARBA00022989"/>
    </source>
</evidence>
<name>A0ABX7P145_9BACT</name>
<dbReference type="InterPro" id="IPR024194">
    <property type="entry name" value="Ac/AlaTfrase_AlgI/DltB"/>
</dbReference>
<reference evidence="11 12" key="1">
    <citation type="submission" date="2021-02" db="EMBL/GenBank/DDBJ databases">
        <title>De Novo genome assembly of isolated myxobacteria.</title>
        <authorList>
            <person name="Stevens D.C."/>
        </authorList>
    </citation>
    <scope>NUCLEOTIDE SEQUENCE [LARGE SCALE GENOMIC DNA]</scope>
    <source>
        <strain evidence="12">SCPEA02</strain>
    </source>
</reference>
<dbReference type="PANTHER" id="PTHR13285:SF23">
    <property type="entry name" value="TEICHOIC ACID D-ALANYLTRANSFERASE"/>
    <property type="match status" value="1"/>
</dbReference>
<evidence type="ECO:0000256" key="4">
    <source>
        <dbReference type="ARBA" id="ARBA00022679"/>
    </source>
</evidence>
<keyword evidence="3 9" id="KW-1003">Cell membrane</keyword>
<feature type="transmembrane region" description="Helical" evidence="10">
    <location>
        <begin position="364"/>
        <end position="381"/>
    </location>
</feature>
<keyword evidence="6 10" id="KW-1133">Transmembrane helix</keyword>
<keyword evidence="4 9" id="KW-0808">Transferase</keyword>
<dbReference type="Pfam" id="PF03062">
    <property type="entry name" value="MBOAT"/>
    <property type="match status" value="1"/>
</dbReference>
<dbReference type="InterPro" id="IPR028362">
    <property type="entry name" value="AlgI"/>
</dbReference>
<keyword evidence="5 10" id="KW-0812">Transmembrane</keyword>
<dbReference type="InterPro" id="IPR051085">
    <property type="entry name" value="MB_O-acyltransferase"/>
</dbReference>
<keyword evidence="8 9" id="KW-0012">Acyltransferase</keyword>
<organism evidence="11 12">
    <name type="scientific">Pyxidicoccus parkwayensis</name>
    <dbReference type="NCBI Taxonomy" id="2813578"/>
    <lineage>
        <taxon>Bacteria</taxon>
        <taxon>Pseudomonadati</taxon>
        <taxon>Myxococcota</taxon>
        <taxon>Myxococcia</taxon>
        <taxon>Myxococcales</taxon>
        <taxon>Cystobacterineae</taxon>
        <taxon>Myxococcaceae</taxon>
        <taxon>Pyxidicoccus</taxon>
    </lineage>
</organism>
<evidence type="ECO:0000256" key="10">
    <source>
        <dbReference type="SAM" id="Phobius"/>
    </source>
</evidence>
<feature type="transmembrane region" description="Helical" evidence="10">
    <location>
        <begin position="411"/>
        <end position="427"/>
    </location>
</feature>
<accession>A0ABX7P145</accession>
<evidence type="ECO:0000256" key="8">
    <source>
        <dbReference type="ARBA" id="ARBA00023315"/>
    </source>
</evidence>
<dbReference type="PANTHER" id="PTHR13285">
    <property type="entry name" value="ACYLTRANSFERASE"/>
    <property type="match status" value="1"/>
</dbReference>
<keyword evidence="12" id="KW-1185">Reference proteome</keyword>
<keyword evidence="7 9" id="KW-0472">Membrane</keyword>
<evidence type="ECO:0000256" key="2">
    <source>
        <dbReference type="ARBA" id="ARBA00010323"/>
    </source>
</evidence>